<organism evidence="3 4">
    <name type="scientific">Massilia frigida</name>
    <dbReference type="NCBI Taxonomy" id="2609281"/>
    <lineage>
        <taxon>Bacteria</taxon>
        <taxon>Pseudomonadati</taxon>
        <taxon>Pseudomonadota</taxon>
        <taxon>Betaproteobacteria</taxon>
        <taxon>Burkholderiales</taxon>
        <taxon>Oxalobacteraceae</taxon>
        <taxon>Telluria group</taxon>
        <taxon>Massilia</taxon>
    </lineage>
</organism>
<evidence type="ECO:0000259" key="2">
    <source>
        <dbReference type="PROSITE" id="PS51819"/>
    </source>
</evidence>
<dbReference type="PANTHER" id="PTHR34109:SF1">
    <property type="entry name" value="VOC DOMAIN-CONTAINING PROTEIN"/>
    <property type="match status" value="1"/>
</dbReference>
<gene>
    <name evidence="3" type="ORF">F2P44_28250</name>
</gene>
<dbReference type="EMBL" id="WHJG01000044">
    <property type="protein sequence ID" value="NHZ83136.1"/>
    <property type="molecule type" value="Genomic_DNA"/>
</dbReference>
<feature type="region of interest" description="Disordered" evidence="1">
    <location>
        <begin position="144"/>
        <end position="163"/>
    </location>
</feature>
<name>A0ABX0NI15_9BURK</name>
<dbReference type="SUPFAM" id="SSF54593">
    <property type="entry name" value="Glyoxalase/Bleomycin resistance protein/Dihydroxybiphenyl dioxygenase"/>
    <property type="match status" value="1"/>
</dbReference>
<dbReference type="Pfam" id="PF00903">
    <property type="entry name" value="Glyoxalase"/>
    <property type="match status" value="1"/>
</dbReference>
<accession>A0ABX0NI15</accession>
<dbReference type="InterPro" id="IPR037523">
    <property type="entry name" value="VOC_core"/>
</dbReference>
<reference evidence="3 4" key="1">
    <citation type="submission" date="2019-10" db="EMBL/GenBank/DDBJ databases">
        <title>Taxonomy of Antarctic Massilia spp.: description of Massilia rubra sp. nov., Massilia aquatica sp. nov., Massilia mucilaginosa sp. nov., Massilia frigida sp. nov. isolated from streams, lakes and regoliths.</title>
        <authorList>
            <person name="Holochova P."/>
            <person name="Sedlacek I."/>
            <person name="Kralova S."/>
            <person name="Maslanova I."/>
            <person name="Busse H.-J."/>
            <person name="Stankova E."/>
            <person name="Vrbovska V."/>
            <person name="Kovarovic V."/>
            <person name="Bartak M."/>
            <person name="Svec P."/>
            <person name="Pantucek R."/>
        </authorList>
    </citation>
    <scope>NUCLEOTIDE SEQUENCE [LARGE SCALE GENOMIC DNA]</scope>
    <source>
        <strain evidence="3 4">CCM 8695</strain>
    </source>
</reference>
<dbReference type="Gene3D" id="3.30.720.120">
    <property type="match status" value="1"/>
</dbReference>
<evidence type="ECO:0000313" key="4">
    <source>
        <dbReference type="Proteomes" id="UP000621455"/>
    </source>
</evidence>
<evidence type="ECO:0000256" key="1">
    <source>
        <dbReference type="SAM" id="MobiDB-lite"/>
    </source>
</evidence>
<keyword evidence="4" id="KW-1185">Reference proteome</keyword>
<sequence>MSTQAVQRIPQDMHTVTPHIVCADAVSAIDFYVKAFGATDASKMLAPNGKLIHGMIRIGDSTIMLAEETPEWGSIGPLTLKGSPVTLHLYVQDADAAFQRAVDAGATAVMPPSDMFWGDRYGVVKDPYGHSWSIAHHVRDMSPEEMQEGAAKACGEPGAKQET</sequence>
<dbReference type="InterPro" id="IPR004360">
    <property type="entry name" value="Glyas_Fos-R_dOase_dom"/>
</dbReference>
<proteinExistence type="predicted"/>
<dbReference type="Proteomes" id="UP000621455">
    <property type="component" value="Unassembled WGS sequence"/>
</dbReference>
<comment type="caution">
    <text evidence="3">The sequence shown here is derived from an EMBL/GenBank/DDBJ whole genome shotgun (WGS) entry which is preliminary data.</text>
</comment>
<feature type="domain" description="VOC" evidence="2">
    <location>
        <begin position="12"/>
        <end position="137"/>
    </location>
</feature>
<dbReference type="PROSITE" id="PS51819">
    <property type="entry name" value="VOC"/>
    <property type="match status" value="1"/>
</dbReference>
<dbReference type="InterPro" id="IPR029068">
    <property type="entry name" value="Glyas_Bleomycin-R_OHBP_Dase"/>
</dbReference>
<dbReference type="Gene3D" id="3.30.720.110">
    <property type="match status" value="1"/>
</dbReference>
<dbReference type="PANTHER" id="PTHR34109">
    <property type="entry name" value="BNAUNNG04460D PROTEIN-RELATED"/>
    <property type="match status" value="1"/>
</dbReference>
<dbReference type="RefSeq" id="WP_167092351.1">
    <property type="nucleotide sequence ID" value="NZ_WHJG01000044.1"/>
</dbReference>
<protein>
    <submittedName>
        <fullName evidence="3">VOC family protein</fullName>
    </submittedName>
</protein>
<dbReference type="CDD" id="cd07246">
    <property type="entry name" value="VOC_like"/>
    <property type="match status" value="1"/>
</dbReference>
<evidence type="ECO:0000313" key="3">
    <source>
        <dbReference type="EMBL" id="NHZ83136.1"/>
    </source>
</evidence>